<accession>A0A1J5R2G6</accession>
<dbReference type="InterPro" id="IPR010148">
    <property type="entry name" value="CRISPR-assoc_prot_CT1975"/>
</dbReference>
<protein>
    <submittedName>
        <fullName evidence="1">CRISPR system cascade subunit CasC</fullName>
    </submittedName>
</protein>
<dbReference type="NCBIfam" id="TIGR01869">
    <property type="entry name" value="casC_Cse4"/>
    <property type="match status" value="1"/>
</dbReference>
<proteinExistence type="predicted"/>
<reference evidence="1" key="1">
    <citation type="submission" date="2016-10" db="EMBL/GenBank/DDBJ databases">
        <title>Sequence of Gallionella enrichment culture.</title>
        <authorList>
            <person name="Poehlein A."/>
            <person name="Muehling M."/>
            <person name="Daniel R."/>
        </authorList>
    </citation>
    <scope>NUCLEOTIDE SEQUENCE</scope>
</reference>
<evidence type="ECO:0000313" key="1">
    <source>
        <dbReference type="EMBL" id="OIQ90144.1"/>
    </source>
</evidence>
<gene>
    <name evidence="1" type="primary">casC</name>
    <name evidence="1" type="ORF">GALL_279440</name>
</gene>
<name>A0A1J5R2G6_9ZZZZ</name>
<comment type="caution">
    <text evidence="1">The sequence shown here is derived from an EMBL/GenBank/DDBJ whole genome shotgun (WGS) entry which is preliminary data.</text>
</comment>
<dbReference type="EMBL" id="MLJW01000302">
    <property type="protein sequence ID" value="OIQ90144.1"/>
    <property type="molecule type" value="Genomic_DNA"/>
</dbReference>
<sequence length="353" mass="37357">MAQFIQLHLLTAYAASNLNRDDTGRPKTLKFGGAERLRISSQSLKRAFRTSDVFAATLPDSLGKRSTGFTNTLVESLIARGLSAEDAVARAGQVVSLGKLGKLKPNQAKTEQLVHLAPEELAAINDLAARLATPETPGEKEVLVLKHKPRAVDIAMFGRMLADNPGFNVEAAVQVAHAFTTHHVTVEDDFYTAVDDIKSADAEDRGAGFIGTLEYGAGLFYLYLCINADLLLDNLAGDKALAGDALEALITAAATVSPSGKQNAFASRGRAGYILQELGGETPRSLAAAFQKPVGAEGENDYFQASIHRLDALRAGYAQAYGEKLATHVLCVGEAASETLADLIGAARAVYGV</sequence>
<dbReference type="Pfam" id="PF09344">
    <property type="entry name" value="Cas_CT1975"/>
    <property type="match status" value="1"/>
</dbReference>
<organism evidence="1">
    <name type="scientific">mine drainage metagenome</name>
    <dbReference type="NCBI Taxonomy" id="410659"/>
    <lineage>
        <taxon>unclassified sequences</taxon>
        <taxon>metagenomes</taxon>
        <taxon>ecological metagenomes</taxon>
    </lineage>
</organism>
<dbReference type="AlphaFoldDB" id="A0A1J5R2G6"/>